<comment type="cofactor">
    <cofactor evidence="1">
        <name>FAD</name>
        <dbReference type="ChEBI" id="CHEBI:57692"/>
    </cofactor>
</comment>
<dbReference type="SUPFAM" id="SSF51971">
    <property type="entry name" value="Nucleotide-binding domain"/>
    <property type="match status" value="1"/>
</dbReference>
<keyword evidence="4" id="KW-0274">FAD</keyword>
<keyword evidence="3" id="KW-0285">Flavoprotein</keyword>
<evidence type="ECO:0000313" key="9">
    <source>
        <dbReference type="RefSeq" id="XP_033581708.1"/>
    </source>
</evidence>
<dbReference type="GO" id="GO:0003884">
    <property type="term" value="F:D-amino-acid oxidase activity"/>
    <property type="evidence" value="ECO:0007669"/>
    <property type="project" value="InterPro"/>
</dbReference>
<dbReference type="PANTHER" id="PTHR11530">
    <property type="entry name" value="D-AMINO ACID OXIDASE"/>
    <property type="match status" value="1"/>
</dbReference>
<dbReference type="OrthoDB" id="409956at2759"/>
<accession>A0A6A6Z388</accession>
<evidence type="ECO:0000313" key="8">
    <source>
        <dbReference type="Proteomes" id="UP000504636"/>
    </source>
</evidence>
<reference evidence="9" key="3">
    <citation type="submission" date="2025-04" db="UniProtKB">
        <authorList>
            <consortium name="RefSeq"/>
        </authorList>
    </citation>
    <scope>IDENTIFICATION</scope>
    <source>
        <strain evidence="9">CBS 304.34</strain>
    </source>
</reference>
<dbReference type="Proteomes" id="UP000504636">
    <property type="component" value="Unplaced"/>
</dbReference>
<evidence type="ECO:0000256" key="5">
    <source>
        <dbReference type="ARBA" id="ARBA00023002"/>
    </source>
</evidence>
<gene>
    <name evidence="7 9" type="ORF">BDZ99DRAFT_458735</name>
</gene>
<dbReference type="Pfam" id="PF01266">
    <property type="entry name" value="DAO"/>
    <property type="match status" value="1"/>
</dbReference>
<name>A0A6A6Z388_9PEZI</name>
<protein>
    <recommendedName>
        <fullName evidence="6">FAD dependent oxidoreductase domain-containing protein</fullName>
    </recommendedName>
</protein>
<dbReference type="GO" id="GO:0071949">
    <property type="term" value="F:FAD binding"/>
    <property type="evidence" value="ECO:0007669"/>
    <property type="project" value="InterPro"/>
</dbReference>
<keyword evidence="8" id="KW-1185">Reference proteome</keyword>
<dbReference type="EMBL" id="MU003694">
    <property type="protein sequence ID" value="KAF2814744.1"/>
    <property type="molecule type" value="Genomic_DNA"/>
</dbReference>
<dbReference type="InterPro" id="IPR023209">
    <property type="entry name" value="DAO"/>
</dbReference>
<dbReference type="PANTHER" id="PTHR11530:SF29">
    <property type="entry name" value="FAD DEPENDENT OXIDOREDUCTASE SUPERFAMILY (AFU_ORTHOLOGUE AFUA_6G10230)"/>
    <property type="match status" value="1"/>
</dbReference>
<proteinExistence type="inferred from homology"/>
<dbReference type="SUPFAM" id="SSF54373">
    <property type="entry name" value="FAD-linked reductases, C-terminal domain"/>
    <property type="match status" value="1"/>
</dbReference>
<dbReference type="AlphaFoldDB" id="A0A6A6Z388"/>
<evidence type="ECO:0000313" key="7">
    <source>
        <dbReference type="EMBL" id="KAF2814744.1"/>
    </source>
</evidence>
<evidence type="ECO:0000256" key="2">
    <source>
        <dbReference type="ARBA" id="ARBA00006730"/>
    </source>
</evidence>
<dbReference type="InterPro" id="IPR006076">
    <property type="entry name" value="FAD-dep_OxRdtase"/>
</dbReference>
<organism evidence="7">
    <name type="scientific">Mytilinidion resinicola</name>
    <dbReference type="NCBI Taxonomy" id="574789"/>
    <lineage>
        <taxon>Eukaryota</taxon>
        <taxon>Fungi</taxon>
        <taxon>Dikarya</taxon>
        <taxon>Ascomycota</taxon>
        <taxon>Pezizomycotina</taxon>
        <taxon>Dothideomycetes</taxon>
        <taxon>Pleosporomycetidae</taxon>
        <taxon>Mytilinidiales</taxon>
        <taxon>Mytilinidiaceae</taxon>
        <taxon>Mytilinidion</taxon>
    </lineage>
</organism>
<dbReference type="RefSeq" id="XP_033581708.1">
    <property type="nucleotide sequence ID" value="XM_033718985.1"/>
</dbReference>
<reference evidence="9" key="2">
    <citation type="submission" date="2020-04" db="EMBL/GenBank/DDBJ databases">
        <authorList>
            <consortium name="NCBI Genome Project"/>
        </authorList>
    </citation>
    <scope>NUCLEOTIDE SEQUENCE</scope>
    <source>
        <strain evidence="9">CBS 304.34</strain>
    </source>
</reference>
<evidence type="ECO:0000256" key="4">
    <source>
        <dbReference type="ARBA" id="ARBA00022827"/>
    </source>
</evidence>
<dbReference type="GO" id="GO:0005737">
    <property type="term" value="C:cytoplasm"/>
    <property type="evidence" value="ECO:0007669"/>
    <property type="project" value="TreeGrafter"/>
</dbReference>
<reference evidence="7 9" key="1">
    <citation type="journal article" date="2020" name="Stud. Mycol.">
        <title>101 Dothideomycetes genomes: a test case for predicting lifestyles and emergence of pathogens.</title>
        <authorList>
            <person name="Haridas S."/>
            <person name="Albert R."/>
            <person name="Binder M."/>
            <person name="Bloem J."/>
            <person name="Labutti K."/>
            <person name="Salamov A."/>
            <person name="Andreopoulos B."/>
            <person name="Baker S."/>
            <person name="Barry K."/>
            <person name="Bills G."/>
            <person name="Bluhm B."/>
            <person name="Cannon C."/>
            <person name="Castanera R."/>
            <person name="Culley D."/>
            <person name="Daum C."/>
            <person name="Ezra D."/>
            <person name="Gonzalez J."/>
            <person name="Henrissat B."/>
            <person name="Kuo A."/>
            <person name="Liang C."/>
            <person name="Lipzen A."/>
            <person name="Lutzoni F."/>
            <person name="Magnuson J."/>
            <person name="Mondo S."/>
            <person name="Nolan M."/>
            <person name="Ohm R."/>
            <person name="Pangilinan J."/>
            <person name="Park H.-J."/>
            <person name="Ramirez L."/>
            <person name="Alfaro M."/>
            <person name="Sun H."/>
            <person name="Tritt A."/>
            <person name="Yoshinaga Y."/>
            <person name="Zwiers L.-H."/>
            <person name="Turgeon B."/>
            <person name="Goodwin S."/>
            <person name="Spatafora J."/>
            <person name="Crous P."/>
            <person name="Grigoriev I."/>
        </authorList>
    </citation>
    <scope>NUCLEOTIDE SEQUENCE</scope>
    <source>
        <strain evidence="7 9">CBS 304.34</strain>
    </source>
</reference>
<evidence type="ECO:0000259" key="6">
    <source>
        <dbReference type="Pfam" id="PF01266"/>
    </source>
</evidence>
<dbReference type="GO" id="GO:0019478">
    <property type="term" value="P:D-amino acid catabolic process"/>
    <property type="evidence" value="ECO:0007669"/>
    <property type="project" value="TreeGrafter"/>
</dbReference>
<dbReference type="Gene3D" id="3.30.9.10">
    <property type="entry name" value="D-Amino Acid Oxidase, subunit A, domain 2"/>
    <property type="match status" value="1"/>
</dbReference>
<sequence>MNLDSLSDTRSQGHDILVNASGSGPRFLTDIQDQKMQYVRGQTVRVKTSYDKIFMRHGKDYTYVIPRLDGTAVLRGIEQVGKTDTSLDMDIQKDIVRRVHKDLPNSFPLKLADYDVVGHNVGLRPYRETGVRIEKEILNGEKVVHAYGVAGGGYLFSFGLARAARDLVDEFVYQSPLAKL</sequence>
<feature type="domain" description="FAD dependent oxidoreductase" evidence="6">
    <location>
        <begin position="13"/>
        <end position="166"/>
    </location>
</feature>
<dbReference type="PROSITE" id="PS00677">
    <property type="entry name" value="DAO"/>
    <property type="match status" value="1"/>
</dbReference>
<evidence type="ECO:0000256" key="1">
    <source>
        <dbReference type="ARBA" id="ARBA00001974"/>
    </source>
</evidence>
<keyword evidence="5" id="KW-0560">Oxidoreductase</keyword>
<dbReference type="GeneID" id="54459878"/>
<comment type="similarity">
    <text evidence="2">Belongs to the DAMOX/DASOX family.</text>
</comment>
<dbReference type="InterPro" id="IPR006181">
    <property type="entry name" value="D-amino_acid_oxidase_CS"/>
</dbReference>
<evidence type="ECO:0000256" key="3">
    <source>
        <dbReference type="ARBA" id="ARBA00022630"/>
    </source>
</evidence>